<dbReference type="PANTHER" id="PTHR43123:SF1">
    <property type="entry name" value="POLYSACCHARIDE DEACETYLASE-RELATED"/>
    <property type="match status" value="1"/>
</dbReference>
<feature type="region of interest" description="Disordered" evidence="2">
    <location>
        <begin position="49"/>
        <end position="68"/>
    </location>
</feature>
<organism evidence="4 5">
    <name type="scientific">Tahibacter aquaticus</name>
    <dbReference type="NCBI Taxonomy" id="520092"/>
    <lineage>
        <taxon>Bacteria</taxon>
        <taxon>Pseudomonadati</taxon>
        <taxon>Pseudomonadota</taxon>
        <taxon>Gammaproteobacteria</taxon>
        <taxon>Lysobacterales</taxon>
        <taxon>Rhodanobacteraceae</taxon>
        <taxon>Tahibacter</taxon>
    </lineage>
</organism>
<protein>
    <submittedName>
        <fullName evidence="4">Secreted protein</fullName>
    </submittedName>
</protein>
<dbReference type="Gene3D" id="3.20.20.370">
    <property type="entry name" value="Glycoside hydrolase/deacetylase"/>
    <property type="match status" value="1"/>
</dbReference>
<evidence type="ECO:0000256" key="1">
    <source>
        <dbReference type="ARBA" id="ARBA00022729"/>
    </source>
</evidence>
<feature type="compositionally biased region" description="Polar residues" evidence="2">
    <location>
        <begin position="10"/>
        <end position="24"/>
    </location>
</feature>
<dbReference type="EMBL" id="SNZH01000010">
    <property type="protein sequence ID" value="TDR41607.1"/>
    <property type="molecule type" value="Genomic_DNA"/>
</dbReference>
<dbReference type="Pfam" id="PF01522">
    <property type="entry name" value="Polysacc_deac_1"/>
    <property type="match status" value="1"/>
</dbReference>
<gene>
    <name evidence="4" type="ORF">DFR29_11090</name>
</gene>
<evidence type="ECO:0000313" key="5">
    <source>
        <dbReference type="Proteomes" id="UP000295293"/>
    </source>
</evidence>
<feature type="region of interest" description="Disordered" evidence="2">
    <location>
        <begin position="1"/>
        <end position="26"/>
    </location>
</feature>
<dbReference type="InterPro" id="IPR011330">
    <property type="entry name" value="Glyco_hydro/deAcase_b/a-brl"/>
</dbReference>
<dbReference type="SUPFAM" id="SSF88713">
    <property type="entry name" value="Glycoside hydrolase/deacetylase"/>
    <property type="match status" value="1"/>
</dbReference>
<evidence type="ECO:0000259" key="3">
    <source>
        <dbReference type="PROSITE" id="PS51677"/>
    </source>
</evidence>
<comment type="caution">
    <text evidence="4">The sequence shown here is derived from an EMBL/GenBank/DDBJ whole genome shotgun (WGS) entry which is preliminary data.</text>
</comment>
<dbReference type="GO" id="GO:0005975">
    <property type="term" value="P:carbohydrate metabolic process"/>
    <property type="evidence" value="ECO:0007669"/>
    <property type="project" value="InterPro"/>
</dbReference>
<keyword evidence="5" id="KW-1185">Reference proteome</keyword>
<dbReference type="GO" id="GO:0016810">
    <property type="term" value="F:hydrolase activity, acting on carbon-nitrogen (but not peptide) bonds"/>
    <property type="evidence" value="ECO:0007669"/>
    <property type="project" value="InterPro"/>
</dbReference>
<dbReference type="PROSITE" id="PS51318">
    <property type="entry name" value="TAT"/>
    <property type="match status" value="1"/>
</dbReference>
<dbReference type="PROSITE" id="PS51677">
    <property type="entry name" value="NODB"/>
    <property type="match status" value="1"/>
</dbReference>
<feature type="domain" description="NodB homology" evidence="3">
    <location>
        <begin position="107"/>
        <end position="325"/>
    </location>
</feature>
<dbReference type="InterPro" id="IPR019546">
    <property type="entry name" value="TAT_signal_bac_arc"/>
</dbReference>
<dbReference type="PANTHER" id="PTHR43123">
    <property type="entry name" value="POLYSACCHARIDE DEACETYLASE-RELATED"/>
    <property type="match status" value="1"/>
</dbReference>
<evidence type="ECO:0000313" key="4">
    <source>
        <dbReference type="EMBL" id="TDR41607.1"/>
    </source>
</evidence>
<dbReference type="InterPro" id="IPR002509">
    <property type="entry name" value="NODB_dom"/>
</dbReference>
<proteinExistence type="predicted"/>
<sequence length="347" mass="38036">MNACAKRNANPATNNESTMSNANPVSRREFLNTAAAAGLAAGTLALGGRADAAPGDSEPPRRGDGKYWPGGERLILSVSMQFEAGGEPDSGADSPFSGNPLPAGVPDLPARTWFQYGYREGIPRLLDLWDKHAIKVTSHMVGTAVLKSPALAREIVRRGHEAAAHGMSWKPQHSMSRAEELAFIREGVDAVEKITGQRPRGYNCNWLRRSRNTLSLLQELGFTYHTDDLSRDEPFLLPVAGKDFAVVPYTLHCNDIVLIEGSKFSSRQFFEQLKDEFDQLYAEAGSRRRMMSISTHDRIGGRPAVVKALDDFFAYALAKPGVATARKDQIAHWALADKATRREAEAT</sequence>
<name>A0A4R6YT89_9GAMM</name>
<keyword evidence="1" id="KW-0732">Signal</keyword>
<reference evidence="4 5" key="1">
    <citation type="submission" date="2019-03" db="EMBL/GenBank/DDBJ databases">
        <title>Genomic Encyclopedia of Type Strains, Phase IV (KMG-IV): sequencing the most valuable type-strain genomes for metagenomic binning, comparative biology and taxonomic classification.</title>
        <authorList>
            <person name="Goeker M."/>
        </authorList>
    </citation>
    <scope>NUCLEOTIDE SEQUENCE [LARGE SCALE GENOMIC DNA]</scope>
    <source>
        <strain evidence="4 5">DSM 21667</strain>
    </source>
</reference>
<dbReference type="Proteomes" id="UP000295293">
    <property type="component" value="Unassembled WGS sequence"/>
</dbReference>
<dbReference type="InterPro" id="IPR006311">
    <property type="entry name" value="TAT_signal"/>
</dbReference>
<evidence type="ECO:0000256" key="2">
    <source>
        <dbReference type="SAM" id="MobiDB-lite"/>
    </source>
</evidence>
<dbReference type="AlphaFoldDB" id="A0A4R6YT89"/>
<dbReference type="NCBIfam" id="TIGR01409">
    <property type="entry name" value="TAT_signal_seq"/>
    <property type="match status" value="1"/>
</dbReference>
<accession>A0A4R6YT89</accession>